<evidence type="ECO:0000256" key="7">
    <source>
        <dbReference type="RuleBase" id="RU000549"/>
    </source>
</evidence>
<dbReference type="InParanoid" id="A0A024GQP9"/>
<dbReference type="InterPro" id="IPR023562">
    <property type="entry name" value="ClpP/TepA"/>
</dbReference>
<dbReference type="EMBL" id="CAIX01000253">
    <property type="protein sequence ID" value="CCI48866.1"/>
    <property type="molecule type" value="Genomic_DNA"/>
</dbReference>
<keyword evidence="3 7" id="KW-0378">Hydrolase</keyword>
<dbReference type="PROSITE" id="PS00382">
    <property type="entry name" value="CLP_PROTEASE_HIS"/>
    <property type="match status" value="1"/>
</dbReference>
<evidence type="ECO:0000256" key="4">
    <source>
        <dbReference type="ARBA" id="ARBA00022825"/>
    </source>
</evidence>
<dbReference type="GO" id="GO:0009368">
    <property type="term" value="C:endopeptidase Clp complex"/>
    <property type="evidence" value="ECO:0007669"/>
    <property type="project" value="TreeGrafter"/>
</dbReference>
<evidence type="ECO:0000256" key="1">
    <source>
        <dbReference type="ARBA" id="ARBA00007039"/>
    </source>
</evidence>
<dbReference type="PRINTS" id="PR00127">
    <property type="entry name" value="CLPPROTEASEP"/>
</dbReference>
<organism evidence="9 10">
    <name type="scientific">Albugo candida</name>
    <dbReference type="NCBI Taxonomy" id="65357"/>
    <lineage>
        <taxon>Eukaryota</taxon>
        <taxon>Sar</taxon>
        <taxon>Stramenopiles</taxon>
        <taxon>Oomycota</taxon>
        <taxon>Peronosporomycetes</taxon>
        <taxon>Albuginales</taxon>
        <taxon>Albuginaceae</taxon>
        <taxon>Albugo</taxon>
    </lineage>
</organism>
<dbReference type="InterPro" id="IPR018215">
    <property type="entry name" value="ClpP_Ser_AS"/>
</dbReference>
<dbReference type="PROSITE" id="PS00381">
    <property type="entry name" value="CLP_PROTEASE_SER"/>
    <property type="match status" value="1"/>
</dbReference>
<dbReference type="Proteomes" id="UP000053237">
    <property type="component" value="Unassembled WGS sequence"/>
</dbReference>
<dbReference type="CDD" id="cd07017">
    <property type="entry name" value="S14_ClpP_2"/>
    <property type="match status" value="1"/>
</dbReference>
<dbReference type="FunCoup" id="A0A024GQP9">
    <property type="interactions" value="275"/>
</dbReference>
<evidence type="ECO:0000256" key="3">
    <source>
        <dbReference type="ARBA" id="ARBA00022801"/>
    </source>
</evidence>
<dbReference type="InterPro" id="IPR033135">
    <property type="entry name" value="ClpP_His_AS"/>
</dbReference>
<dbReference type="AlphaFoldDB" id="A0A024GQP9"/>
<dbReference type="PANTHER" id="PTHR10381">
    <property type="entry name" value="ATP-DEPENDENT CLP PROTEASE PROTEOLYTIC SUBUNIT"/>
    <property type="match status" value="1"/>
</dbReference>
<protein>
    <recommendedName>
        <fullName evidence="8">ATP-dependent Clp protease proteolytic subunit</fullName>
        <ecNumber evidence="7">3.4.21.92</ecNumber>
    </recommendedName>
</protein>
<evidence type="ECO:0000256" key="5">
    <source>
        <dbReference type="PROSITE-ProRule" id="PRU10085"/>
    </source>
</evidence>
<dbReference type="InterPro" id="IPR001907">
    <property type="entry name" value="ClpP"/>
</dbReference>
<dbReference type="OrthoDB" id="2017408at2759"/>
<accession>A0A024GQP9</accession>
<dbReference type="InterPro" id="IPR029045">
    <property type="entry name" value="ClpP/crotonase-like_dom_sf"/>
</dbReference>
<dbReference type="EC" id="3.4.21.92" evidence="7"/>
<comment type="similarity">
    <text evidence="1 8">Belongs to the peptidase S14 family.</text>
</comment>
<feature type="active site" evidence="5">
    <location>
        <position position="117"/>
    </location>
</feature>
<dbReference type="GO" id="GO:0051117">
    <property type="term" value="F:ATPase binding"/>
    <property type="evidence" value="ECO:0007669"/>
    <property type="project" value="TreeGrafter"/>
</dbReference>
<dbReference type="HAMAP" id="MF_00444">
    <property type="entry name" value="ClpP"/>
    <property type="match status" value="1"/>
</dbReference>
<reference evidence="9 10" key="1">
    <citation type="submission" date="2012-05" db="EMBL/GenBank/DDBJ databases">
        <title>Recombination and specialization in a pathogen metapopulation.</title>
        <authorList>
            <person name="Gardiner A."/>
            <person name="Kemen E."/>
            <person name="Schultz-Larsen T."/>
            <person name="MacLean D."/>
            <person name="Van Oosterhout C."/>
            <person name="Jones J.D.G."/>
        </authorList>
    </citation>
    <scope>NUCLEOTIDE SEQUENCE [LARGE SCALE GENOMIC DNA]</scope>
    <source>
        <strain evidence="9 10">Ac Nc2</strain>
    </source>
</reference>
<dbReference type="SUPFAM" id="SSF52096">
    <property type="entry name" value="ClpP/crotonase"/>
    <property type="match status" value="1"/>
</dbReference>
<dbReference type="GO" id="GO:0004252">
    <property type="term" value="F:serine-type endopeptidase activity"/>
    <property type="evidence" value="ECO:0007669"/>
    <property type="project" value="UniProtKB-EC"/>
</dbReference>
<feature type="active site" evidence="6">
    <location>
        <position position="142"/>
    </location>
</feature>
<keyword evidence="2 7" id="KW-0645">Protease</keyword>
<dbReference type="GO" id="GO:0006515">
    <property type="term" value="P:protein quality control for misfolded or incompletely synthesized proteins"/>
    <property type="evidence" value="ECO:0007669"/>
    <property type="project" value="TreeGrafter"/>
</dbReference>
<keyword evidence="4 7" id="KW-0720">Serine protease</keyword>
<dbReference type="NCBIfam" id="NF001368">
    <property type="entry name" value="PRK00277.1"/>
    <property type="match status" value="1"/>
</dbReference>
<dbReference type="PANTHER" id="PTHR10381:SF11">
    <property type="entry name" value="ATP-DEPENDENT CLP PROTEASE PROTEOLYTIC SUBUNIT, MITOCHONDRIAL"/>
    <property type="match status" value="1"/>
</dbReference>
<dbReference type="STRING" id="65357.A0A024GQP9"/>
<dbReference type="FunFam" id="3.90.226.10:FF:000001">
    <property type="entry name" value="ATP-dependent Clp protease proteolytic subunit"/>
    <property type="match status" value="1"/>
</dbReference>
<proteinExistence type="inferred from homology"/>
<evidence type="ECO:0000313" key="9">
    <source>
        <dbReference type="EMBL" id="CCI48866.1"/>
    </source>
</evidence>
<dbReference type="NCBIfam" id="NF009205">
    <property type="entry name" value="PRK12553.1"/>
    <property type="match status" value="1"/>
</dbReference>
<keyword evidence="10" id="KW-1185">Reference proteome</keyword>
<dbReference type="GO" id="GO:0004176">
    <property type="term" value="F:ATP-dependent peptidase activity"/>
    <property type="evidence" value="ECO:0007669"/>
    <property type="project" value="InterPro"/>
</dbReference>
<evidence type="ECO:0000256" key="8">
    <source>
        <dbReference type="RuleBase" id="RU003567"/>
    </source>
</evidence>
<name>A0A024GQP9_9STRA</name>
<evidence type="ECO:0000256" key="6">
    <source>
        <dbReference type="PROSITE-ProRule" id="PRU10086"/>
    </source>
</evidence>
<dbReference type="Pfam" id="PF00574">
    <property type="entry name" value="CLP_protease"/>
    <property type="match status" value="1"/>
</dbReference>
<dbReference type="Gene3D" id="3.90.226.10">
    <property type="entry name" value="2-enoyl-CoA Hydratase, Chain A, domain 1"/>
    <property type="match status" value="1"/>
</dbReference>
<gene>
    <name evidence="9" type="ORF">BN9_100750</name>
</gene>
<sequence>MFGIQRWKLMRSSKQFARLSSYIPIVLEKSHSGERAYDIYSRLLKERIVFVQGPIDDTLSSLVTAQLLYLESEQPEKDIYMYINSPGGIVTSGLAIFDTMQYIHSKVKTLCLGQAASMAALLLAGGAPGHRCALPNSRIMIHQPSGGTQGMASDIAIHAEEIIKLRHRLNKLYSLHTGKSIVKIEKAMDRDLFMDPEEAVNFGIIDSIMRERTETSTEKSAN</sequence>
<comment type="caution">
    <text evidence="9">The sequence shown here is derived from an EMBL/GenBank/DDBJ whole genome shotgun (WGS) entry which is preliminary data.</text>
</comment>
<evidence type="ECO:0000256" key="2">
    <source>
        <dbReference type="ARBA" id="ARBA00022670"/>
    </source>
</evidence>
<evidence type="ECO:0000313" key="10">
    <source>
        <dbReference type="Proteomes" id="UP000053237"/>
    </source>
</evidence>